<feature type="coiled-coil region" evidence="1">
    <location>
        <begin position="123"/>
        <end position="150"/>
    </location>
</feature>
<proteinExistence type="predicted"/>
<sequence>MEVMLTQLMELAPELASTLRDDVRQGRLPAERKKGVAGRPYVVKTEDLVGLNRAEYRELASLAENLPAPTRVRRHRSSLSAPLALTPRPEMMEWASMLESQHLMLKDLVGVLTQEMRGRYDRIERQELKMQELSYKLGQAHQEIARLERMIAERNLRSRIEEA</sequence>
<gene>
    <name evidence="2" type="ordered locus">Sulac_2680</name>
</gene>
<keyword evidence="1" id="KW-0175">Coiled coil</keyword>
<keyword evidence="3" id="KW-1185">Reference proteome</keyword>
<accession>G8TXE0</accession>
<organism evidence="2 3">
    <name type="scientific">Sulfobacillus acidophilus (strain ATCC 700253 / DSM 10332 / NAL)</name>
    <dbReference type="NCBI Taxonomy" id="679936"/>
    <lineage>
        <taxon>Bacteria</taxon>
        <taxon>Bacillati</taxon>
        <taxon>Bacillota</taxon>
        <taxon>Clostridia</taxon>
        <taxon>Eubacteriales</taxon>
        <taxon>Clostridiales Family XVII. Incertae Sedis</taxon>
        <taxon>Sulfobacillus</taxon>
    </lineage>
</organism>
<dbReference type="Proteomes" id="UP000005439">
    <property type="component" value="Chromosome"/>
</dbReference>
<reference evidence="2 3" key="2">
    <citation type="journal article" date="2012" name="Stand. Genomic Sci.">
        <title>Complete genome sequence of the moderately thermophilic mineral-sulfide-oxidizing firmicute Sulfobacillus acidophilus type strain (NAL(T)).</title>
        <authorList>
            <person name="Anderson I."/>
            <person name="Chertkov O."/>
            <person name="Chen A."/>
            <person name="Saunders E."/>
            <person name="Lapidus A."/>
            <person name="Nolan M."/>
            <person name="Lucas S."/>
            <person name="Hammon N."/>
            <person name="Deshpande S."/>
            <person name="Cheng J.F."/>
            <person name="Han C."/>
            <person name="Tapia R."/>
            <person name="Goodwin L.A."/>
            <person name="Pitluck S."/>
            <person name="Liolios K."/>
            <person name="Pagani I."/>
            <person name="Ivanova N."/>
            <person name="Mikhailova N."/>
            <person name="Pati A."/>
            <person name="Palaniappan K."/>
            <person name="Land M."/>
            <person name="Pan C."/>
            <person name="Rohde M."/>
            <person name="Pukall R."/>
            <person name="Goker M."/>
            <person name="Detter J.C."/>
            <person name="Woyke T."/>
            <person name="Bristow J."/>
            <person name="Eisen J.A."/>
            <person name="Markowitz V."/>
            <person name="Hugenholtz P."/>
            <person name="Kyrpides N.C."/>
            <person name="Klenk H.P."/>
            <person name="Mavromatis K."/>
        </authorList>
    </citation>
    <scope>NUCLEOTIDE SEQUENCE [LARGE SCALE GENOMIC DNA]</scope>
    <source>
        <strain evidence="3">ATCC 700253 / DSM 10332 / NAL</strain>
    </source>
</reference>
<dbReference type="EMBL" id="CP003179">
    <property type="protein sequence ID" value="AEW06142.1"/>
    <property type="molecule type" value="Genomic_DNA"/>
</dbReference>
<protein>
    <submittedName>
        <fullName evidence="2">Uncharacterized protein</fullName>
    </submittedName>
</protein>
<dbReference type="PATRIC" id="fig|679936.5.peg.2773"/>
<dbReference type="KEGG" id="sap:Sulac_2680"/>
<evidence type="ECO:0000256" key="1">
    <source>
        <dbReference type="SAM" id="Coils"/>
    </source>
</evidence>
<dbReference type="AlphaFoldDB" id="G8TXE0"/>
<dbReference type="STRING" id="679936.Sulac_2680"/>
<reference evidence="3" key="1">
    <citation type="submission" date="2011-12" db="EMBL/GenBank/DDBJ databases">
        <title>The complete genome of chromosome of Sulfobacillus acidophilus DSM 10332.</title>
        <authorList>
            <person name="Lucas S."/>
            <person name="Han J."/>
            <person name="Lapidus A."/>
            <person name="Bruce D."/>
            <person name="Goodwin L."/>
            <person name="Pitluck S."/>
            <person name="Peters L."/>
            <person name="Kyrpides N."/>
            <person name="Mavromatis K."/>
            <person name="Ivanova N."/>
            <person name="Mikhailova N."/>
            <person name="Chertkov O."/>
            <person name="Saunders E."/>
            <person name="Detter J.C."/>
            <person name="Tapia R."/>
            <person name="Han C."/>
            <person name="Land M."/>
            <person name="Hauser L."/>
            <person name="Markowitz V."/>
            <person name="Cheng J.-F."/>
            <person name="Hugenholtz P."/>
            <person name="Woyke T."/>
            <person name="Wu D."/>
            <person name="Pukall R."/>
            <person name="Gehrich-Schroeter G."/>
            <person name="Schneider S."/>
            <person name="Klenk H.-P."/>
            <person name="Eisen J.A."/>
        </authorList>
    </citation>
    <scope>NUCLEOTIDE SEQUENCE [LARGE SCALE GENOMIC DNA]</scope>
    <source>
        <strain evidence="3">ATCC 700253 / DSM 10332 / NAL</strain>
    </source>
</reference>
<evidence type="ECO:0000313" key="3">
    <source>
        <dbReference type="Proteomes" id="UP000005439"/>
    </source>
</evidence>
<evidence type="ECO:0000313" key="2">
    <source>
        <dbReference type="EMBL" id="AEW06142.1"/>
    </source>
</evidence>
<name>G8TXE0_SULAD</name>
<dbReference type="HOGENOM" id="CLU_1626204_0_0_9"/>